<feature type="transmembrane region" description="Helical" evidence="3">
    <location>
        <begin position="206"/>
        <end position="229"/>
    </location>
</feature>
<dbReference type="Proteomes" id="UP000314983">
    <property type="component" value="Chromosome 20"/>
</dbReference>
<keyword evidence="3" id="KW-0472">Membrane</keyword>
<feature type="domain" description="XLR/SYCP3/FAM9" evidence="4">
    <location>
        <begin position="59"/>
        <end position="190"/>
    </location>
</feature>
<sequence length="258" mass="29877">ICLQWGGDDNAGQFQRSRIVYILWFASVNNMHICLAKSCLNAVLMHGWTCFSLAADKNKAFGAKRKWLESFTSSSLQMNQQKVRELWRSQQKARTQMSEDYCTQFSSVFQQWESDMQRSKDQDEKHMALFQHQKMMFEQMRVSQGQRLRTLRQLVDHYVKSMQELQDTHKEQYTTALNELRQEMVLLQKEILMNTVSSTSDSIQQIYSSLFILVTDITCGFFFSFLAFWGAAAGGIDINPSSSAVYANVKTVLQCFTL</sequence>
<evidence type="ECO:0000313" key="5">
    <source>
        <dbReference type="Ensembl" id="ENSEEEP00000054570.1"/>
    </source>
</evidence>
<protein>
    <recommendedName>
        <fullName evidence="4">XLR/SYCP3/FAM9 domain-containing protein</fullName>
    </recommendedName>
</protein>
<evidence type="ECO:0000313" key="6">
    <source>
        <dbReference type="Proteomes" id="UP000314983"/>
    </source>
</evidence>
<dbReference type="InterPro" id="IPR006888">
    <property type="entry name" value="XLR/SYCP3/FAM9_dom"/>
</dbReference>
<dbReference type="PANTHER" id="PTHR19368:SF15">
    <property type="entry name" value="XLR_SYCP3_FAM9 DOMAIN-CONTAINING PROTEIN"/>
    <property type="match status" value="1"/>
</dbReference>
<dbReference type="Ensembl" id="ENSEEET00000056154.1">
    <property type="protein sequence ID" value="ENSEEEP00000054570.1"/>
    <property type="gene ID" value="ENSEEEG00000015710.2"/>
</dbReference>
<accession>A0AAY5ECB7</accession>
<keyword evidence="3" id="KW-0812">Transmembrane</keyword>
<organism evidence="5 6">
    <name type="scientific">Electrophorus electricus</name>
    <name type="common">Electric eel</name>
    <name type="synonym">Gymnotus electricus</name>
    <dbReference type="NCBI Taxonomy" id="8005"/>
    <lineage>
        <taxon>Eukaryota</taxon>
        <taxon>Metazoa</taxon>
        <taxon>Chordata</taxon>
        <taxon>Craniata</taxon>
        <taxon>Vertebrata</taxon>
        <taxon>Euteleostomi</taxon>
        <taxon>Actinopterygii</taxon>
        <taxon>Neopterygii</taxon>
        <taxon>Teleostei</taxon>
        <taxon>Ostariophysi</taxon>
        <taxon>Gymnotiformes</taxon>
        <taxon>Gymnotoidei</taxon>
        <taxon>Gymnotidae</taxon>
        <taxon>Electrophorus</taxon>
    </lineage>
</organism>
<proteinExistence type="inferred from homology"/>
<dbReference type="GO" id="GO:0000795">
    <property type="term" value="C:synaptonemal complex"/>
    <property type="evidence" value="ECO:0007669"/>
    <property type="project" value="TreeGrafter"/>
</dbReference>
<keyword evidence="6" id="KW-1185">Reference proteome</keyword>
<reference evidence="5 6" key="1">
    <citation type="submission" date="2020-05" db="EMBL/GenBank/DDBJ databases">
        <title>Electrophorus electricus (electric eel) genome, fEleEle1, primary haplotype.</title>
        <authorList>
            <person name="Myers G."/>
            <person name="Meyer A."/>
            <person name="Fedrigo O."/>
            <person name="Formenti G."/>
            <person name="Rhie A."/>
            <person name="Tracey A."/>
            <person name="Sims Y."/>
            <person name="Jarvis E.D."/>
        </authorList>
    </citation>
    <scope>NUCLEOTIDE SEQUENCE [LARGE SCALE GENOMIC DNA]</scope>
</reference>
<reference evidence="5" key="3">
    <citation type="submission" date="2025-09" db="UniProtKB">
        <authorList>
            <consortium name="Ensembl"/>
        </authorList>
    </citation>
    <scope>IDENTIFICATION</scope>
</reference>
<dbReference type="AlphaFoldDB" id="A0AAY5ECB7"/>
<keyword evidence="2" id="KW-0175">Coiled coil</keyword>
<dbReference type="GeneTree" id="ENSGT00390000000062"/>
<gene>
    <name evidence="5" type="primary">SYCP3</name>
</gene>
<evidence type="ECO:0000256" key="3">
    <source>
        <dbReference type="SAM" id="Phobius"/>
    </source>
</evidence>
<evidence type="ECO:0000256" key="2">
    <source>
        <dbReference type="SAM" id="Coils"/>
    </source>
</evidence>
<reference evidence="5" key="2">
    <citation type="submission" date="2025-08" db="UniProtKB">
        <authorList>
            <consortium name="Ensembl"/>
        </authorList>
    </citation>
    <scope>IDENTIFICATION</scope>
</reference>
<comment type="similarity">
    <text evidence="1">Belongs to the XLR/SYCP3 family.</text>
</comment>
<evidence type="ECO:0000256" key="1">
    <source>
        <dbReference type="ARBA" id="ARBA00010283"/>
    </source>
</evidence>
<dbReference type="GO" id="GO:0007286">
    <property type="term" value="P:spermatid development"/>
    <property type="evidence" value="ECO:0007669"/>
    <property type="project" value="TreeGrafter"/>
</dbReference>
<dbReference type="Pfam" id="PF04803">
    <property type="entry name" value="Cor1"/>
    <property type="match status" value="1"/>
</dbReference>
<feature type="coiled-coil region" evidence="2">
    <location>
        <begin position="148"/>
        <end position="190"/>
    </location>
</feature>
<name>A0AAY5ECB7_ELEEL</name>
<dbReference type="InterPro" id="IPR051443">
    <property type="entry name" value="XLR/SYCP3"/>
</dbReference>
<evidence type="ECO:0000259" key="4">
    <source>
        <dbReference type="Pfam" id="PF04803"/>
    </source>
</evidence>
<dbReference type="PANTHER" id="PTHR19368">
    <property type="entry name" value="XLR/SCP3/FAM9"/>
    <property type="match status" value="1"/>
</dbReference>
<keyword evidence="3" id="KW-1133">Transmembrane helix</keyword>
<dbReference type="GO" id="GO:0051321">
    <property type="term" value="P:meiotic cell cycle"/>
    <property type="evidence" value="ECO:0007669"/>
    <property type="project" value="TreeGrafter"/>
</dbReference>